<dbReference type="OrthoDB" id="565210at2"/>
<evidence type="ECO:0000313" key="1">
    <source>
        <dbReference type="EMBL" id="MUL36939.1"/>
    </source>
</evidence>
<reference evidence="1 2" key="1">
    <citation type="journal article" date="2019" name="Front. Microbiol.">
        <title>Genomic Features for Desiccation Tolerance and Sugar Biosynthesis in the Extremophile Gloeocapsopsis sp. UTEX B3054.</title>
        <authorList>
            <person name="Urrejola C."/>
            <person name="Alcorta J."/>
            <person name="Salas L."/>
            <person name="Vasquez M."/>
            <person name="Polz M.F."/>
            <person name="Vicuna R."/>
            <person name="Diez B."/>
        </authorList>
    </citation>
    <scope>NUCLEOTIDE SEQUENCE [LARGE SCALE GENOMIC DNA]</scope>
    <source>
        <strain evidence="1 2">1H9</strain>
    </source>
</reference>
<name>A0A6N8FVP7_9CHRO</name>
<sequence length="82" mass="9326">MKVKGIKRGQSIELLEELNIPDGIEITIEVAMTSSLSEQERLTRLNQIFGAWKNQPALDQTFAEIDSERHAYQGRVIEPIDD</sequence>
<evidence type="ECO:0000313" key="2">
    <source>
        <dbReference type="Proteomes" id="UP000441797"/>
    </source>
</evidence>
<comment type="caution">
    <text evidence="1">The sequence shown here is derived from an EMBL/GenBank/DDBJ whole genome shotgun (WGS) entry which is preliminary data.</text>
</comment>
<protein>
    <submittedName>
        <fullName evidence="1">Uncharacterized protein</fullName>
    </submittedName>
</protein>
<accession>A0A6N8FVP7</accession>
<gene>
    <name evidence="1" type="ORF">BWI75_11430</name>
</gene>
<organism evidence="1 2">
    <name type="scientific">Gloeocapsopsis dulcis AAB1 = 1H9</name>
    <dbReference type="NCBI Taxonomy" id="1433147"/>
    <lineage>
        <taxon>Bacteria</taxon>
        <taxon>Bacillati</taxon>
        <taxon>Cyanobacteriota</taxon>
        <taxon>Cyanophyceae</taxon>
        <taxon>Oscillatoriophycideae</taxon>
        <taxon>Chroococcales</taxon>
        <taxon>Chroococcaceae</taxon>
        <taxon>Gloeocapsopsis</taxon>
        <taxon>Gloeocapsopsis dulcis</taxon>
    </lineage>
</organism>
<dbReference type="AlphaFoldDB" id="A0A6N8FVP7"/>
<keyword evidence="2" id="KW-1185">Reference proteome</keyword>
<proteinExistence type="predicted"/>
<dbReference type="Proteomes" id="UP000441797">
    <property type="component" value="Unassembled WGS sequence"/>
</dbReference>
<dbReference type="EMBL" id="NAPY01000015">
    <property type="protein sequence ID" value="MUL36939.1"/>
    <property type="molecule type" value="Genomic_DNA"/>
</dbReference>